<proteinExistence type="inferred from homology"/>
<feature type="binding site" evidence="17">
    <location>
        <position position="281"/>
    </location>
    <ligand>
        <name>(6S)-NADPHX</name>
        <dbReference type="ChEBI" id="CHEBI:64076"/>
    </ligand>
</feature>
<dbReference type="EMBL" id="CP001998">
    <property type="protein sequence ID" value="ADE54850.1"/>
    <property type="molecule type" value="Genomic_DNA"/>
</dbReference>
<evidence type="ECO:0000256" key="8">
    <source>
        <dbReference type="ARBA" id="ARBA00022857"/>
    </source>
</evidence>
<comment type="catalytic activity">
    <reaction evidence="2 18">
        <text>(6R)-NADPHX = (6S)-NADPHX</text>
        <dbReference type="Rhea" id="RHEA:32227"/>
        <dbReference type="ChEBI" id="CHEBI:64076"/>
        <dbReference type="ChEBI" id="CHEBI:64077"/>
        <dbReference type="EC" id="5.1.99.6"/>
    </reaction>
</comment>
<feature type="binding site" evidence="17">
    <location>
        <begin position="438"/>
        <end position="442"/>
    </location>
    <ligand>
        <name>AMP</name>
        <dbReference type="ChEBI" id="CHEBI:456215"/>
    </ligand>
</feature>
<dbReference type="NCBIfam" id="TIGR00196">
    <property type="entry name" value="yjeF_cterm"/>
    <property type="match status" value="1"/>
</dbReference>
<dbReference type="PANTHER" id="PTHR12592:SF0">
    <property type="entry name" value="ATP-DEPENDENT (S)-NAD(P)H-HYDRATE DEHYDRATASE"/>
    <property type="match status" value="1"/>
</dbReference>
<evidence type="ECO:0000313" key="22">
    <source>
        <dbReference type="Proteomes" id="UP000000925"/>
    </source>
</evidence>
<keyword evidence="22" id="KW-1185">Reference proteome</keyword>
<feature type="domain" description="YjeF C-terminal" evidence="19">
    <location>
        <begin position="246"/>
        <end position="526"/>
    </location>
</feature>
<dbReference type="PIRSF" id="PIRSF017184">
    <property type="entry name" value="Nnr"/>
    <property type="match status" value="1"/>
</dbReference>
<comment type="subunit">
    <text evidence="17">Homotetramer.</text>
</comment>
<dbReference type="CDD" id="cd01171">
    <property type="entry name" value="YXKO-related"/>
    <property type="match status" value="1"/>
</dbReference>
<comment type="function">
    <text evidence="17">Catalyzes the dehydration of the S-form of NAD(P)HX at the expense of ADP, which is converted to AMP. Together with NAD(P)HX epimerase, which catalyzes the epimerization of the S- and R-forms, the enzyme allows the repair of both epimers of NAD(P)HX, a damaged form of NAD(P)H that is a result of enzymatic or heat-dependent hydration.</text>
</comment>
<evidence type="ECO:0000256" key="16">
    <source>
        <dbReference type="ARBA" id="ARBA00049209"/>
    </source>
</evidence>
<comment type="catalytic activity">
    <reaction evidence="15 17 18">
        <text>(6S)-NADHX + ADP = AMP + phosphate + NADH + H(+)</text>
        <dbReference type="Rhea" id="RHEA:32223"/>
        <dbReference type="ChEBI" id="CHEBI:15378"/>
        <dbReference type="ChEBI" id="CHEBI:43474"/>
        <dbReference type="ChEBI" id="CHEBI:57945"/>
        <dbReference type="ChEBI" id="CHEBI:64074"/>
        <dbReference type="ChEBI" id="CHEBI:456215"/>
        <dbReference type="ChEBI" id="CHEBI:456216"/>
        <dbReference type="EC" id="4.2.1.136"/>
    </reaction>
</comment>
<dbReference type="KEGG" id="caa:Caka_1832"/>
<dbReference type="EC" id="4.2.1.136" evidence="17"/>
<name>D5EKA1_CORAD</name>
<comment type="cofactor">
    <cofactor evidence="18">
        <name>K(+)</name>
        <dbReference type="ChEBI" id="CHEBI:29103"/>
    </cofactor>
    <text evidence="18">Binds 1 potassium ion per subunit.</text>
</comment>
<dbReference type="SUPFAM" id="SSF53613">
    <property type="entry name" value="Ribokinase-like"/>
    <property type="match status" value="1"/>
</dbReference>
<evidence type="ECO:0000256" key="10">
    <source>
        <dbReference type="ARBA" id="ARBA00023027"/>
    </source>
</evidence>
<evidence type="ECO:0000256" key="9">
    <source>
        <dbReference type="ARBA" id="ARBA00022958"/>
    </source>
</evidence>
<dbReference type="GO" id="GO:0110051">
    <property type="term" value="P:metabolite repair"/>
    <property type="evidence" value="ECO:0007669"/>
    <property type="project" value="TreeGrafter"/>
</dbReference>
<keyword evidence="13" id="KW-0511">Multifunctional enzyme</keyword>
<evidence type="ECO:0000256" key="13">
    <source>
        <dbReference type="ARBA" id="ARBA00023268"/>
    </source>
</evidence>
<evidence type="ECO:0000259" key="19">
    <source>
        <dbReference type="PROSITE" id="PS51383"/>
    </source>
</evidence>
<evidence type="ECO:0000256" key="15">
    <source>
        <dbReference type="ARBA" id="ARBA00048238"/>
    </source>
</evidence>
<feature type="binding site" evidence="17">
    <location>
        <position position="404"/>
    </location>
    <ligand>
        <name>(6S)-NADPHX</name>
        <dbReference type="ChEBI" id="CHEBI:64076"/>
    </ligand>
</feature>
<comment type="cofactor">
    <cofactor evidence="17">
        <name>Mg(2+)</name>
        <dbReference type="ChEBI" id="CHEBI:18420"/>
    </cofactor>
</comment>
<keyword evidence="5 18" id="KW-0479">Metal-binding</keyword>
<dbReference type="InterPro" id="IPR000631">
    <property type="entry name" value="CARKD"/>
</dbReference>
<dbReference type="GO" id="GO:0016301">
    <property type="term" value="F:kinase activity"/>
    <property type="evidence" value="ECO:0007669"/>
    <property type="project" value="UniProtKB-KW"/>
</dbReference>
<comment type="catalytic activity">
    <reaction evidence="1 18">
        <text>(6R)-NADHX = (6S)-NADHX</text>
        <dbReference type="Rhea" id="RHEA:32215"/>
        <dbReference type="ChEBI" id="CHEBI:64074"/>
        <dbReference type="ChEBI" id="CHEBI:64075"/>
        <dbReference type="EC" id="5.1.99.6"/>
    </reaction>
</comment>
<accession>D5EKA1</accession>
<keyword evidence="6 17" id="KW-0547">Nucleotide-binding</keyword>
<gene>
    <name evidence="17" type="primary">nnrD</name>
    <name evidence="21" type="ordered locus">Caka_1832</name>
</gene>
<comment type="catalytic activity">
    <reaction evidence="16 17 18">
        <text>(6S)-NADPHX + ADP = AMP + phosphate + NADPH + H(+)</text>
        <dbReference type="Rhea" id="RHEA:32235"/>
        <dbReference type="ChEBI" id="CHEBI:15378"/>
        <dbReference type="ChEBI" id="CHEBI:43474"/>
        <dbReference type="ChEBI" id="CHEBI:57783"/>
        <dbReference type="ChEBI" id="CHEBI:64076"/>
        <dbReference type="ChEBI" id="CHEBI:456215"/>
        <dbReference type="ChEBI" id="CHEBI:456216"/>
        <dbReference type="EC" id="4.2.1.136"/>
    </reaction>
</comment>
<protein>
    <recommendedName>
        <fullName evidence="17">ADP-dependent (S)-NAD(P)H-hydrate dehydratase</fullName>
        <ecNumber evidence="17">4.2.1.136</ecNumber>
    </recommendedName>
    <alternativeName>
        <fullName evidence="17">ADP-dependent NAD(P)HX dehydratase</fullName>
    </alternativeName>
</protein>
<reference evidence="21 22" key="1">
    <citation type="journal article" date="2010" name="Stand. Genomic Sci.">
        <title>Complete genome sequence of Coraliomargarita akajimensis type strain (04OKA010-24).</title>
        <authorList>
            <person name="Mavromatis K."/>
            <person name="Abt B."/>
            <person name="Brambilla E."/>
            <person name="Lapidus A."/>
            <person name="Copeland A."/>
            <person name="Deshpande S."/>
            <person name="Nolan M."/>
            <person name="Lucas S."/>
            <person name="Tice H."/>
            <person name="Cheng J.F."/>
            <person name="Han C."/>
            <person name="Detter J.C."/>
            <person name="Woyke T."/>
            <person name="Goodwin L."/>
            <person name="Pitluck S."/>
            <person name="Held B."/>
            <person name="Brettin T."/>
            <person name="Tapia R."/>
            <person name="Ivanova N."/>
            <person name="Mikhailova N."/>
            <person name="Pati A."/>
            <person name="Liolios K."/>
            <person name="Chen A."/>
            <person name="Palaniappan K."/>
            <person name="Land M."/>
            <person name="Hauser L."/>
            <person name="Chang Y.J."/>
            <person name="Jeffries C.D."/>
            <person name="Rohde M."/>
            <person name="Goker M."/>
            <person name="Bristow J."/>
            <person name="Eisen J.A."/>
            <person name="Markowitz V."/>
            <person name="Hugenholtz P."/>
            <person name="Klenk H.P."/>
            <person name="Kyrpides N.C."/>
        </authorList>
    </citation>
    <scope>NUCLEOTIDE SEQUENCE [LARGE SCALE GENOMIC DNA]</scope>
    <source>
        <strain evidence="22">DSM 45221 / IAM 15411 / JCM 23193 / KCTC 12865</strain>
    </source>
</reference>
<dbReference type="GO" id="GO:0052855">
    <property type="term" value="F:ADP-dependent NAD(P)H-hydrate dehydratase activity"/>
    <property type="evidence" value="ECO:0007669"/>
    <property type="project" value="UniProtKB-UniRule"/>
</dbReference>
<comment type="similarity">
    <text evidence="4 18">In the C-terminal section; belongs to the NnrD/CARKD family.</text>
</comment>
<evidence type="ECO:0000256" key="18">
    <source>
        <dbReference type="PIRNR" id="PIRNR017184"/>
    </source>
</evidence>
<dbReference type="AlphaFoldDB" id="D5EKA1"/>
<evidence type="ECO:0000256" key="11">
    <source>
        <dbReference type="ARBA" id="ARBA00023235"/>
    </source>
</evidence>
<keyword evidence="21" id="KW-0808">Transferase</keyword>
<evidence type="ECO:0000256" key="4">
    <source>
        <dbReference type="ARBA" id="ARBA00009524"/>
    </source>
</evidence>
<dbReference type="RefSeq" id="WP_013043572.1">
    <property type="nucleotide sequence ID" value="NC_014008.1"/>
</dbReference>
<evidence type="ECO:0000259" key="20">
    <source>
        <dbReference type="PROSITE" id="PS51385"/>
    </source>
</evidence>
<dbReference type="SUPFAM" id="SSF64153">
    <property type="entry name" value="YjeF N-terminal domain-like"/>
    <property type="match status" value="1"/>
</dbReference>
<keyword evidence="8 17" id="KW-0521">NADP</keyword>
<evidence type="ECO:0000256" key="2">
    <source>
        <dbReference type="ARBA" id="ARBA00000909"/>
    </source>
</evidence>
<evidence type="ECO:0000256" key="17">
    <source>
        <dbReference type="HAMAP-Rule" id="MF_01965"/>
    </source>
</evidence>
<dbReference type="InterPro" id="IPR004443">
    <property type="entry name" value="YjeF_N_dom"/>
</dbReference>
<keyword evidence="10 17" id="KW-0520">NAD</keyword>
<dbReference type="eggNOG" id="COG0062">
    <property type="taxonomic scope" value="Bacteria"/>
</dbReference>
<evidence type="ECO:0000256" key="7">
    <source>
        <dbReference type="ARBA" id="ARBA00022840"/>
    </source>
</evidence>
<dbReference type="InterPro" id="IPR036652">
    <property type="entry name" value="YjeF_N_dom_sf"/>
</dbReference>
<keyword evidence="9 18" id="KW-0630">Potassium</keyword>
<dbReference type="HOGENOM" id="CLU_024853_4_3_0"/>
<comment type="function">
    <text evidence="14 18">Bifunctional enzyme that catalyzes the epimerization of the S- and R-forms of NAD(P)HX and the dehydration of the S-form of NAD(P)HX at the expense of ADP, which is converted to AMP. This allows the repair of both epimers of NAD(P)HX, a damaged form of NAD(P)H that is a result of enzymatic or heat-dependent hydration.</text>
</comment>
<evidence type="ECO:0000313" key="21">
    <source>
        <dbReference type="EMBL" id="ADE54850.1"/>
    </source>
</evidence>
<dbReference type="STRING" id="583355.Caka_1832"/>
<dbReference type="GO" id="GO:0005524">
    <property type="term" value="F:ATP binding"/>
    <property type="evidence" value="ECO:0007669"/>
    <property type="project" value="UniProtKB-UniRule"/>
</dbReference>
<evidence type="ECO:0000256" key="14">
    <source>
        <dbReference type="ARBA" id="ARBA00025153"/>
    </source>
</evidence>
<evidence type="ECO:0000256" key="5">
    <source>
        <dbReference type="ARBA" id="ARBA00022723"/>
    </source>
</evidence>
<evidence type="ECO:0000256" key="6">
    <source>
        <dbReference type="ARBA" id="ARBA00022741"/>
    </source>
</evidence>
<dbReference type="PROSITE" id="PS51383">
    <property type="entry name" value="YJEF_C_3"/>
    <property type="match status" value="1"/>
</dbReference>
<dbReference type="Proteomes" id="UP000000925">
    <property type="component" value="Chromosome"/>
</dbReference>
<dbReference type="HAMAP" id="MF_01965">
    <property type="entry name" value="NADHX_dehydratase"/>
    <property type="match status" value="1"/>
</dbReference>
<evidence type="ECO:0000256" key="1">
    <source>
        <dbReference type="ARBA" id="ARBA00000013"/>
    </source>
</evidence>
<comment type="similarity">
    <text evidence="3 18">In the N-terminal section; belongs to the NnrE/AIBP family.</text>
</comment>
<dbReference type="Pfam" id="PF03853">
    <property type="entry name" value="YjeF_N"/>
    <property type="match status" value="1"/>
</dbReference>
<keyword evidence="7 17" id="KW-0067">ATP-binding</keyword>
<dbReference type="eggNOG" id="COG0063">
    <property type="taxonomic scope" value="Bacteria"/>
</dbReference>
<dbReference type="PANTHER" id="PTHR12592">
    <property type="entry name" value="ATP-DEPENDENT (S)-NAD(P)H-HYDRATE DEHYDRATASE FAMILY MEMBER"/>
    <property type="match status" value="1"/>
</dbReference>
<dbReference type="Gene3D" id="3.40.1190.20">
    <property type="match status" value="1"/>
</dbReference>
<dbReference type="InterPro" id="IPR030677">
    <property type="entry name" value="Nnr"/>
</dbReference>
<dbReference type="OrthoDB" id="9806925at2"/>
<dbReference type="PROSITE" id="PS51385">
    <property type="entry name" value="YJEF_N"/>
    <property type="match status" value="1"/>
</dbReference>
<evidence type="ECO:0000256" key="3">
    <source>
        <dbReference type="ARBA" id="ARBA00006001"/>
    </source>
</evidence>
<keyword evidence="12 17" id="KW-0456">Lyase</keyword>
<dbReference type="GO" id="GO:0046496">
    <property type="term" value="P:nicotinamide nucleotide metabolic process"/>
    <property type="evidence" value="ECO:0007669"/>
    <property type="project" value="UniProtKB-UniRule"/>
</dbReference>
<feature type="domain" description="YjeF N-terminal" evidence="20">
    <location>
        <begin position="16"/>
        <end position="235"/>
    </location>
</feature>
<feature type="binding site" evidence="17">
    <location>
        <position position="467"/>
    </location>
    <ligand>
        <name>(6S)-NADPHX</name>
        <dbReference type="ChEBI" id="CHEBI:64076"/>
    </ligand>
</feature>
<keyword evidence="21" id="KW-0418">Kinase</keyword>
<organism evidence="21 22">
    <name type="scientific">Coraliomargarita akajimensis (strain DSM 45221 / IAM 15411 / JCM 23193 / KCTC 12865 / 04OKA010-24)</name>
    <dbReference type="NCBI Taxonomy" id="583355"/>
    <lineage>
        <taxon>Bacteria</taxon>
        <taxon>Pseudomonadati</taxon>
        <taxon>Verrucomicrobiota</taxon>
        <taxon>Opitutia</taxon>
        <taxon>Puniceicoccales</taxon>
        <taxon>Coraliomargaritaceae</taxon>
        <taxon>Coraliomargarita</taxon>
    </lineage>
</organism>
<evidence type="ECO:0000256" key="12">
    <source>
        <dbReference type="ARBA" id="ARBA00023239"/>
    </source>
</evidence>
<comment type="similarity">
    <text evidence="17">Belongs to the NnrD/CARKD family.</text>
</comment>
<feature type="binding site" evidence="17">
    <location>
        <position position="352"/>
    </location>
    <ligand>
        <name>(6S)-NADPHX</name>
        <dbReference type="ChEBI" id="CHEBI:64076"/>
    </ligand>
</feature>
<dbReference type="InterPro" id="IPR029056">
    <property type="entry name" value="Ribokinase-like"/>
</dbReference>
<dbReference type="GO" id="GO:0052856">
    <property type="term" value="F:NAD(P)HX epimerase activity"/>
    <property type="evidence" value="ECO:0007669"/>
    <property type="project" value="UniProtKB-EC"/>
</dbReference>
<dbReference type="GO" id="GO:0046872">
    <property type="term" value="F:metal ion binding"/>
    <property type="evidence" value="ECO:0007669"/>
    <property type="project" value="UniProtKB-UniRule"/>
</dbReference>
<dbReference type="Pfam" id="PF01256">
    <property type="entry name" value="Carb_kinase"/>
    <property type="match status" value="1"/>
</dbReference>
<dbReference type="Gene3D" id="3.40.50.10260">
    <property type="entry name" value="YjeF N-terminal domain"/>
    <property type="match status" value="1"/>
</dbReference>
<keyword evidence="11 18" id="KW-0413">Isomerase</keyword>
<sequence length="526" mass="56684">MKPMDHVHPILTCEVARSYEATVLTGEDTAWEAMKHAGVGIADGILRDFEELRPVPQDLRVLGLIGKGNNGGDALIACGHLLAELPRASVQLLLAQPEAAMGPQARRALQQLQGRVGVTVVESYASEEIVQSLLEELSAGLRFDVCIDGLIGMNFKPPVREPMASMLRAINRCSSIDFRAAVDLPSGCGDSSDHTVFKADFTYATGIAKCSLFHGMAECGRIRYLDLDFFNHPEADKLQVDQYVIHESILNPLRQLRSAWVDKRSFGHVFIVGGSSFMPGALLMAVQAAVRSGAGLVTAFAPVSVAATLAAQVPEAMWVPWPESSSGTLNPKAFPLLMERIGQADVVVVGPGMGKDRNTEMIAQEVVKFVECPVVLDADALRTRTVELVRKRKPQAGPVVVTPHQGEYMRVAKLSAADWSNKTLFQFSRSMNVFTVLKGPLTRVCDQESVYFNTVGGPVLSRGGSGDLLAGIIGGMIAQSSEDVRTSILRAVALHGAAAECMAREHGQIAVRTTQLLDHLADVLHS</sequence>
<feature type="binding site" evidence="17">
    <location>
        <position position="466"/>
    </location>
    <ligand>
        <name>AMP</name>
        <dbReference type="ChEBI" id="CHEBI:456215"/>
    </ligand>
</feature>